<dbReference type="SUPFAM" id="SSF52283">
    <property type="entry name" value="Formate/glycerate dehydrogenase catalytic domain-like"/>
    <property type="match status" value="1"/>
</dbReference>
<protein>
    <submittedName>
        <fullName evidence="6">Adenosylhomocysteinase</fullName>
    </submittedName>
</protein>
<dbReference type="Gene3D" id="3.40.50.720">
    <property type="entry name" value="NAD(P)-binding Rossmann-like Domain"/>
    <property type="match status" value="1"/>
</dbReference>
<dbReference type="Pfam" id="PF00670">
    <property type="entry name" value="AdoHcyase_NAD"/>
    <property type="match status" value="1"/>
</dbReference>
<comment type="caution">
    <text evidence="6">The sequence shown here is derived from an EMBL/GenBank/DDBJ whole genome shotgun (WGS) entry which is preliminary data.</text>
</comment>
<evidence type="ECO:0000313" key="6">
    <source>
        <dbReference type="EMBL" id="MEV0361295.1"/>
    </source>
</evidence>
<dbReference type="InterPro" id="IPR000043">
    <property type="entry name" value="Adenosylhomocysteinase-like"/>
</dbReference>
<evidence type="ECO:0000256" key="1">
    <source>
        <dbReference type="ARBA" id="ARBA00001911"/>
    </source>
</evidence>
<evidence type="ECO:0000256" key="2">
    <source>
        <dbReference type="ARBA" id="ARBA00007122"/>
    </source>
</evidence>
<dbReference type="InterPro" id="IPR015878">
    <property type="entry name" value="Ado_hCys_hydrolase_NAD-bd"/>
</dbReference>
<dbReference type="SUPFAM" id="SSF51735">
    <property type="entry name" value="NAD(P)-binding Rossmann-fold domains"/>
    <property type="match status" value="1"/>
</dbReference>
<dbReference type="Gene3D" id="3.40.50.1480">
    <property type="entry name" value="Adenosylhomocysteinase-like"/>
    <property type="match status" value="1"/>
</dbReference>
<dbReference type="PANTHER" id="PTHR23420:SF0">
    <property type="entry name" value="ADENOSYLHOMOCYSTEINASE"/>
    <property type="match status" value="1"/>
</dbReference>
<accession>A0ABV3F0R7</accession>
<dbReference type="EMBL" id="JBFAIH010000001">
    <property type="protein sequence ID" value="MEV0361295.1"/>
    <property type="molecule type" value="Genomic_DNA"/>
</dbReference>
<evidence type="ECO:0000259" key="5">
    <source>
        <dbReference type="SMART" id="SM00997"/>
    </source>
</evidence>
<feature type="domain" description="S-adenosyl-L-homocysteine hydrolase NAD binding" evidence="5">
    <location>
        <begin position="183"/>
        <end position="344"/>
    </location>
</feature>
<dbReference type="Proteomes" id="UP001551658">
    <property type="component" value="Unassembled WGS sequence"/>
</dbReference>
<reference evidence="6 7" key="1">
    <citation type="submission" date="2024-06" db="EMBL/GenBank/DDBJ databases">
        <title>The Natural Products Discovery Center: Release of the First 8490 Sequenced Strains for Exploring Actinobacteria Biosynthetic Diversity.</title>
        <authorList>
            <person name="Kalkreuter E."/>
            <person name="Kautsar S.A."/>
            <person name="Yang D."/>
            <person name="Bader C.D."/>
            <person name="Teijaro C.N."/>
            <person name="Fluegel L."/>
            <person name="Davis C.M."/>
            <person name="Simpson J.R."/>
            <person name="Lauterbach L."/>
            <person name="Steele A.D."/>
            <person name="Gui C."/>
            <person name="Meng S."/>
            <person name="Li G."/>
            <person name="Viehrig K."/>
            <person name="Ye F."/>
            <person name="Su P."/>
            <person name="Kiefer A.F."/>
            <person name="Nichols A."/>
            <person name="Cepeda A.J."/>
            <person name="Yan W."/>
            <person name="Fan B."/>
            <person name="Jiang Y."/>
            <person name="Adhikari A."/>
            <person name="Zheng C.-J."/>
            <person name="Schuster L."/>
            <person name="Cowan T.M."/>
            <person name="Smanski M.J."/>
            <person name="Chevrette M.G."/>
            <person name="De Carvalho L.P.S."/>
            <person name="Shen B."/>
        </authorList>
    </citation>
    <scope>NUCLEOTIDE SEQUENCE [LARGE SCALE GENOMIC DNA]</scope>
    <source>
        <strain evidence="6 7">NPDC050671</strain>
    </source>
</reference>
<dbReference type="NCBIfam" id="NF004005">
    <property type="entry name" value="PRK05476.2-3"/>
    <property type="match status" value="1"/>
</dbReference>
<evidence type="ECO:0000313" key="7">
    <source>
        <dbReference type="Proteomes" id="UP001551658"/>
    </source>
</evidence>
<dbReference type="Pfam" id="PF05221">
    <property type="entry name" value="AdoHcyase"/>
    <property type="match status" value="2"/>
</dbReference>
<comment type="cofactor">
    <cofactor evidence="1">
        <name>NAD(+)</name>
        <dbReference type="ChEBI" id="CHEBI:57540"/>
    </cofactor>
</comment>
<sequence length="406" mass="42022">MNSAVRTPGAWRHGQEKIDWARRFMPVTETLAGELLRARTLAGLRVGLSLVLEPKTANLALRLAEAGADVSVVCRAVNTRDDVAAALDRAGIAVFARSDASAATEQLLRTEFLARRQQILVDDGARSIRLAHSASADVLGALRGASEETTSGLRPLRAMAGAGRLRFPVVAANDARSKTLFDNDHGTGQSTVLAVADLLGTVLTGKSVVVAGYGYVGRGVARSARALGARITVAEIDPIRALEALHAGYRVAPLVEAAAAADILISATGFAHTVDVEHLSALPDGAAVAVAGGVDQEIALEAAFGSGASTRRTADRIDEIDLPNGRTVLVLDNGGCINCTAGEGNPIEIMDLSFGVQLLAVEYLALEGSGLAAEVHTLPASADARVAHAKLSSAGIRIDNTGEAVR</sequence>
<dbReference type="PIRSF" id="PIRSF001109">
    <property type="entry name" value="Ad_hcy_hydrolase"/>
    <property type="match status" value="1"/>
</dbReference>
<keyword evidence="4" id="KW-0520">NAD</keyword>
<dbReference type="RefSeq" id="WP_357971979.1">
    <property type="nucleotide sequence ID" value="NZ_JBFAIH010000001.1"/>
</dbReference>
<dbReference type="InterPro" id="IPR042172">
    <property type="entry name" value="Adenosylhomocyst_ase-like_sf"/>
</dbReference>
<dbReference type="SMART" id="SM00996">
    <property type="entry name" value="AdoHcyase"/>
    <property type="match status" value="1"/>
</dbReference>
<dbReference type="PANTHER" id="PTHR23420">
    <property type="entry name" value="ADENOSYLHOMOCYSTEINASE"/>
    <property type="match status" value="1"/>
</dbReference>
<dbReference type="InterPro" id="IPR036291">
    <property type="entry name" value="NAD(P)-bd_dom_sf"/>
</dbReference>
<gene>
    <name evidence="6" type="ORF">AB0H72_01220</name>
</gene>
<dbReference type="SMART" id="SM00997">
    <property type="entry name" value="AdoHcyase_NAD"/>
    <property type="match status" value="1"/>
</dbReference>
<keyword evidence="7" id="KW-1185">Reference proteome</keyword>
<evidence type="ECO:0000256" key="3">
    <source>
        <dbReference type="ARBA" id="ARBA00022563"/>
    </source>
</evidence>
<organism evidence="6 7">
    <name type="scientific">Nocardia fusca</name>
    <dbReference type="NCBI Taxonomy" id="941183"/>
    <lineage>
        <taxon>Bacteria</taxon>
        <taxon>Bacillati</taxon>
        <taxon>Actinomycetota</taxon>
        <taxon>Actinomycetes</taxon>
        <taxon>Mycobacteriales</taxon>
        <taxon>Nocardiaceae</taxon>
        <taxon>Nocardia</taxon>
    </lineage>
</organism>
<dbReference type="InterPro" id="IPR020082">
    <property type="entry name" value="S-Ado-L-homoCys_hydrolase_CS"/>
</dbReference>
<evidence type="ECO:0000256" key="4">
    <source>
        <dbReference type="ARBA" id="ARBA00023027"/>
    </source>
</evidence>
<comment type="similarity">
    <text evidence="2">Belongs to the adenosylhomocysteinase family.</text>
</comment>
<proteinExistence type="inferred from homology"/>
<name>A0ABV3F0R7_9NOCA</name>
<dbReference type="PROSITE" id="PS00739">
    <property type="entry name" value="ADOHCYASE_2"/>
    <property type="match status" value="1"/>
</dbReference>
<keyword evidence="3" id="KW-0554">One-carbon metabolism</keyword>